<evidence type="ECO:0000256" key="8">
    <source>
        <dbReference type="PIRSR" id="PIRSR018455-2"/>
    </source>
</evidence>
<dbReference type="Proteomes" id="UP000248975">
    <property type="component" value="Unassembled WGS sequence"/>
</dbReference>
<keyword evidence="2" id="KW-0479">Metal-binding</keyword>
<feature type="chain" id="PRO_5016103289" evidence="9">
    <location>
        <begin position="20"/>
        <end position="294"/>
    </location>
</feature>
<dbReference type="NCBIfam" id="NF006947">
    <property type="entry name" value="PRK09429.1"/>
    <property type="match status" value="1"/>
</dbReference>
<gene>
    <name evidence="10" type="ORF">DI533_12310</name>
</gene>
<keyword evidence="4" id="KW-0574">Periplasm</keyword>
<reference evidence="10 11" key="1">
    <citation type="submission" date="2017-08" db="EMBL/GenBank/DDBJ databases">
        <title>Infants hospitalized years apart are colonized by the same room-sourced microbial strains.</title>
        <authorList>
            <person name="Brooks B."/>
            <person name="Olm M.R."/>
            <person name="Firek B.A."/>
            <person name="Baker R."/>
            <person name="Thomas B.C."/>
            <person name="Morowitz M.J."/>
            <person name="Banfield J.F."/>
        </authorList>
    </citation>
    <scope>NUCLEOTIDE SEQUENCE [LARGE SCALE GENOMIC DNA]</scope>
    <source>
        <strain evidence="10">S2_003_000_R2_11</strain>
    </source>
</reference>
<proteinExistence type="predicted"/>
<dbReference type="InterPro" id="IPR009045">
    <property type="entry name" value="Zn_M74/Hedgehog-like"/>
</dbReference>
<evidence type="ECO:0000256" key="5">
    <source>
        <dbReference type="ARBA" id="ARBA00022801"/>
    </source>
</evidence>
<keyword evidence="6" id="KW-0862">Zinc</keyword>
<dbReference type="GO" id="GO:0030288">
    <property type="term" value="C:outer membrane-bounded periplasmic space"/>
    <property type="evidence" value="ECO:0007669"/>
    <property type="project" value="InterPro"/>
</dbReference>
<name>A0A2W5S4I1_CERSP</name>
<feature type="signal peptide" evidence="9">
    <location>
        <begin position="1"/>
        <end position="19"/>
    </location>
</feature>
<organism evidence="10 11">
    <name type="scientific">Cereibacter sphaeroides</name>
    <name type="common">Rhodobacter sphaeroides</name>
    <dbReference type="NCBI Taxonomy" id="1063"/>
    <lineage>
        <taxon>Bacteria</taxon>
        <taxon>Pseudomonadati</taxon>
        <taxon>Pseudomonadota</taxon>
        <taxon>Alphaproteobacteria</taxon>
        <taxon>Rhodobacterales</taxon>
        <taxon>Paracoccaceae</taxon>
        <taxon>Cereibacter</taxon>
    </lineage>
</organism>
<evidence type="ECO:0000313" key="11">
    <source>
        <dbReference type="Proteomes" id="UP000248975"/>
    </source>
</evidence>
<dbReference type="AlphaFoldDB" id="A0A2W5S4I1"/>
<evidence type="ECO:0000313" key="10">
    <source>
        <dbReference type="EMBL" id="PZQ97918.1"/>
    </source>
</evidence>
<evidence type="ECO:0000256" key="3">
    <source>
        <dbReference type="ARBA" id="ARBA00022729"/>
    </source>
</evidence>
<dbReference type="Gene3D" id="3.30.1380.10">
    <property type="match status" value="1"/>
</dbReference>
<keyword evidence="1" id="KW-0645">Protease</keyword>
<dbReference type="GO" id="GO:0008237">
    <property type="term" value="F:metallopeptidase activity"/>
    <property type="evidence" value="ECO:0007669"/>
    <property type="project" value="UniProtKB-KW"/>
</dbReference>
<sequence>MTRILMIALFAMMALPAGAQQLASQLFDAENAPTDRPSMPIGAYARGCADGMVALPESGPSWQAMRLSRDRNWGQPIMISYLEDLGAKAQQVGWKGIYVGDIGQPRGGPSPSGHASHQTGLDADVWFLPPPSLSLSRAQREKISAISVRSADQRSVNGNWTASHGALLKLAASDPRVDRIFVSAAIKLELCKTAKRKDREWMQKLRPEAGHEDHLHVRLKCPPGASLCQTQKPTVKELSKGGNGCDETLNWWVTDYLNPPKPTKPAKPVPPKKHSRQFTMADLPKQCAGVLRAP</sequence>
<evidence type="ECO:0000256" key="9">
    <source>
        <dbReference type="SAM" id="SignalP"/>
    </source>
</evidence>
<dbReference type="EMBL" id="QFQS01000002">
    <property type="protein sequence ID" value="PZQ97918.1"/>
    <property type="molecule type" value="Genomic_DNA"/>
</dbReference>
<dbReference type="GO" id="GO:0004252">
    <property type="term" value="F:serine-type endopeptidase activity"/>
    <property type="evidence" value="ECO:0007669"/>
    <property type="project" value="InterPro"/>
</dbReference>
<keyword evidence="3 9" id="KW-0732">Signal</keyword>
<feature type="disulfide bond" evidence="8">
    <location>
        <begin position="221"/>
        <end position="228"/>
    </location>
</feature>
<dbReference type="SUPFAM" id="SSF55166">
    <property type="entry name" value="Hedgehog/DD-peptidase"/>
    <property type="match status" value="1"/>
</dbReference>
<keyword evidence="8" id="KW-1015">Disulfide bond</keyword>
<evidence type="ECO:0000256" key="1">
    <source>
        <dbReference type="ARBA" id="ARBA00022670"/>
    </source>
</evidence>
<comment type="caution">
    <text evidence="10">The sequence shown here is derived from an EMBL/GenBank/DDBJ whole genome shotgun (WGS) entry which is preliminary data.</text>
</comment>
<dbReference type="PIRSF" id="PIRSF018455">
    <property type="entry name" value="MepA"/>
    <property type="match status" value="1"/>
</dbReference>
<evidence type="ECO:0000256" key="2">
    <source>
        <dbReference type="ARBA" id="ARBA00022723"/>
    </source>
</evidence>
<keyword evidence="5" id="KW-0378">Hydrolase</keyword>
<protein>
    <submittedName>
        <fullName evidence="10">Penicillin-insensitive murein endopeptidase</fullName>
    </submittedName>
</protein>
<dbReference type="GO" id="GO:0006508">
    <property type="term" value="P:proteolysis"/>
    <property type="evidence" value="ECO:0007669"/>
    <property type="project" value="UniProtKB-KW"/>
</dbReference>
<evidence type="ECO:0000256" key="7">
    <source>
        <dbReference type="ARBA" id="ARBA00023049"/>
    </source>
</evidence>
<keyword evidence="7" id="KW-0482">Metalloprotease</keyword>
<accession>A0A2W5S4I1</accession>
<evidence type="ECO:0000256" key="4">
    <source>
        <dbReference type="ARBA" id="ARBA00022764"/>
    </source>
</evidence>
<dbReference type="Pfam" id="PF03411">
    <property type="entry name" value="Peptidase_M74"/>
    <property type="match status" value="1"/>
</dbReference>
<evidence type="ECO:0000256" key="6">
    <source>
        <dbReference type="ARBA" id="ARBA00022833"/>
    </source>
</evidence>
<feature type="disulfide bond" evidence="8">
    <location>
        <begin position="191"/>
        <end position="245"/>
    </location>
</feature>
<dbReference type="InterPro" id="IPR005073">
    <property type="entry name" value="Peptidase_M74"/>
</dbReference>
<dbReference type="GO" id="GO:0046872">
    <property type="term" value="F:metal ion binding"/>
    <property type="evidence" value="ECO:0007669"/>
    <property type="project" value="UniProtKB-KW"/>
</dbReference>